<feature type="binding site" evidence="2">
    <location>
        <begin position="30"/>
        <end position="33"/>
    </location>
    <ligand>
        <name>substrate</name>
    </ligand>
</feature>
<dbReference type="Proteomes" id="UP000824128">
    <property type="component" value="Unassembled WGS sequence"/>
</dbReference>
<dbReference type="SUPFAM" id="SSF64005">
    <property type="entry name" value="Undecaprenyl diphosphate synthase"/>
    <property type="match status" value="1"/>
</dbReference>
<dbReference type="Gene3D" id="3.40.1180.10">
    <property type="entry name" value="Decaprenyl diphosphate synthase-like"/>
    <property type="match status" value="1"/>
</dbReference>
<dbReference type="InterPro" id="IPR001441">
    <property type="entry name" value="UPP_synth-like"/>
</dbReference>
<name>A0A9D1N433_9FIRM</name>
<dbReference type="PANTHER" id="PTHR10291">
    <property type="entry name" value="DEHYDRODOLICHYL DIPHOSPHATE SYNTHASE FAMILY MEMBER"/>
    <property type="match status" value="1"/>
</dbReference>
<comment type="function">
    <text evidence="2">Catalyzes the condensation of isopentenyl diphosphate (IPP) with allylic pyrophosphates generating different type of terpenoids.</text>
</comment>
<dbReference type="AlphaFoldDB" id="A0A9D1N433"/>
<comment type="subunit">
    <text evidence="2">Homodimer.</text>
</comment>
<organism evidence="3 4">
    <name type="scientific">Candidatus Aphodomorpha intestinavium</name>
    <dbReference type="NCBI Taxonomy" id="2840672"/>
    <lineage>
        <taxon>Bacteria</taxon>
        <taxon>Bacillati</taxon>
        <taxon>Bacillota</taxon>
        <taxon>Clostridia</taxon>
        <taxon>Eubacteriales</taxon>
        <taxon>Candidatus Aphodomorpha</taxon>
    </lineage>
</organism>
<sequence>MNGRLVRGCAASLGLNAERLPRHVAIIMDGNGRWATRRHLPRALGHRAGVERLRGIIRLSSDIGIETLTLYAFSTENWKRPNEEISALCALFVEYFSREFDALHANGVAIRALGDVRAFPERVYALVEQAERRTADNDGLQLNVALNYGSRSELLRAVNLAAASGRTDWDEAAFDGLLYTHGQAPVDLLIRTGGDRRLSNFLLYQSAYAELMFTDECWPDFTDELYVSLLRAYEGRARRFGGLERGDT</sequence>
<dbReference type="Pfam" id="PF01255">
    <property type="entry name" value="Prenyltransf"/>
    <property type="match status" value="1"/>
</dbReference>
<feature type="binding site" evidence="2">
    <location>
        <position position="29"/>
    </location>
    <ligand>
        <name>Mg(2+)</name>
        <dbReference type="ChEBI" id="CHEBI:18420"/>
    </ligand>
</feature>
<evidence type="ECO:0000313" key="3">
    <source>
        <dbReference type="EMBL" id="HIU94798.1"/>
    </source>
</evidence>
<proteinExistence type="inferred from homology"/>
<feature type="binding site" evidence="2">
    <location>
        <position position="42"/>
    </location>
    <ligand>
        <name>substrate</name>
    </ligand>
</feature>
<feature type="binding site" evidence="2">
    <location>
        <begin position="197"/>
        <end position="199"/>
    </location>
    <ligand>
        <name>substrate</name>
    </ligand>
</feature>
<dbReference type="EC" id="2.5.1.-" evidence="2"/>
<dbReference type="NCBIfam" id="TIGR00055">
    <property type="entry name" value="uppS"/>
    <property type="match status" value="1"/>
</dbReference>
<reference evidence="3" key="2">
    <citation type="journal article" date="2021" name="PeerJ">
        <title>Extensive microbial diversity within the chicken gut microbiome revealed by metagenomics and culture.</title>
        <authorList>
            <person name="Gilroy R."/>
            <person name="Ravi A."/>
            <person name="Getino M."/>
            <person name="Pursley I."/>
            <person name="Horton D.L."/>
            <person name="Alikhan N.F."/>
            <person name="Baker D."/>
            <person name="Gharbi K."/>
            <person name="Hall N."/>
            <person name="Watson M."/>
            <person name="Adriaenssens E.M."/>
            <person name="Foster-Nyarko E."/>
            <person name="Jarju S."/>
            <person name="Secka A."/>
            <person name="Antonio M."/>
            <person name="Oren A."/>
            <person name="Chaudhuri R.R."/>
            <person name="La Ragione R."/>
            <person name="Hildebrand F."/>
            <person name="Pallen M.J."/>
        </authorList>
    </citation>
    <scope>NUCLEOTIDE SEQUENCE</scope>
    <source>
        <strain evidence="3">ChiGjej2B2-16831</strain>
    </source>
</reference>
<dbReference type="PROSITE" id="PS01066">
    <property type="entry name" value="UPP_SYNTHASE"/>
    <property type="match status" value="1"/>
</dbReference>
<accession>A0A9D1N433</accession>
<dbReference type="PANTHER" id="PTHR10291:SF0">
    <property type="entry name" value="DEHYDRODOLICHYL DIPHOSPHATE SYNTHASE 2"/>
    <property type="match status" value="1"/>
</dbReference>
<dbReference type="HAMAP" id="MF_01139">
    <property type="entry name" value="ISPT"/>
    <property type="match status" value="1"/>
</dbReference>
<feature type="binding site" evidence="2">
    <location>
        <position position="191"/>
    </location>
    <ligand>
        <name>substrate</name>
    </ligand>
</feature>
<dbReference type="GO" id="GO:0000287">
    <property type="term" value="F:magnesium ion binding"/>
    <property type="evidence" value="ECO:0007669"/>
    <property type="project" value="UniProtKB-UniRule"/>
</dbReference>
<keyword evidence="2" id="KW-0460">Magnesium</keyword>
<dbReference type="GO" id="GO:0016094">
    <property type="term" value="P:polyprenol biosynthetic process"/>
    <property type="evidence" value="ECO:0007669"/>
    <property type="project" value="TreeGrafter"/>
</dbReference>
<dbReference type="InterPro" id="IPR018520">
    <property type="entry name" value="UPP_synth-like_CS"/>
</dbReference>
<feature type="active site" description="Proton acceptor" evidence="2">
    <location>
        <position position="77"/>
    </location>
</feature>
<evidence type="ECO:0000256" key="2">
    <source>
        <dbReference type="HAMAP-Rule" id="MF_01139"/>
    </source>
</evidence>
<keyword evidence="1 2" id="KW-0808">Transferase</keyword>
<feature type="binding site" evidence="2">
    <location>
        <position position="78"/>
    </location>
    <ligand>
        <name>substrate</name>
    </ligand>
</feature>
<reference evidence="3" key="1">
    <citation type="submission" date="2020-10" db="EMBL/GenBank/DDBJ databases">
        <authorList>
            <person name="Gilroy R."/>
        </authorList>
    </citation>
    <scope>NUCLEOTIDE SEQUENCE</scope>
    <source>
        <strain evidence="3">ChiGjej2B2-16831</strain>
    </source>
</reference>
<dbReference type="EMBL" id="DVNZ01000207">
    <property type="protein sequence ID" value="HIU94798.1"/>
    <property type="molecule type" value="Genomic_DNA"/>
</dbReference>
<comment type="caution">
    <text evidence="3">The sequence shown here is derived from an EMBL/GenBank/DDBJ whole genome shotgun (WGS) entry which is preliminary data.</text>
</comment>
<protein>
    <recommendedName>
        <fullName evidence="2">Isoprenyl transferase</fullName>
        <ecNumber evidence="2">2.5.1.-</ecNumber>
    </recommendedName>
</protein>
<dbReference type="CDD" id="cd00475">
    <property type="entry name" value="Cis_IPPS"/>
    <property type="match status" value="1"/>
</dbReference>
<dbReference type="InterPro" id="IPR036424">
    <property type="entry name" value="UPP_synth-like_sf"/>
</dbReference>
<evidence type="ECO:0000313" key="4">
    <source>
        <dbReference type="Proteomes" id="UP000824128"/>
    </source>
</evidence>
<feature type="active site" evidence="2">
    <location>
        <position position="29"/>
    </location>
</feature>
<comment type="similarity">
    <text evidence="2">Belongs to the UPP synthase family.</text>
</comment>
<feature type="binding site" evidence="2">
    <location>
        <position position="34"/>
    </location>
    <ligand>
        <name>substrate</name>
    </ligand>
</feature>
<keyword evidence="2" id="KW-0479">Metal-binding</keyword>
<dbReference type="GO" id="GO:0045547">
    <property type="term" value="F:ditrans,polycis-polyprenyl diphosphate synthase [(2E,6E)-farnesyl diphosphate specific] activity"/>
    <property type="evidence" value="ECO:0007669"/>
    <property type="project" value="TreeGrafter"/>
</dbReference>
<feature type="binding site" evidence="2">
    <location>
        <position position="210"/>
    </location>
    <ligand>
        <name>Mg(2+)</name>
        <dbReference type="ChEBI" id="CHEBI:18420"/>
    </ligand>
</feature>
<evidence type="ECO:0000256" key="1">
    <source>
        <dbReference type="ARBA" id="ARBA00022679"/>
    </source>
</evidence>
<feature type="binding site" evidence="2">
    <location>
        <position position="80"/>
    </location>
    <ligand>
        <name>substrate</name>
    </ligand>
</feature>
<feature type="binding site" evidence="2">
    <location>
        <begin position="74"/>
        <end position="76"/>
    </location>
    <ligand>
        <name>substrate</name>
    </ligand>
</feature>
<feature type="binding site" evidence="2">
    <location>
        <position position="46"/>
    </location>
    <ligand>
        <name>substrate</name>
    </ligand>
</feature>
<comment type="cofactor">
    <cofactor evidence="2">
        <name>Mg(2+)</name>
        <dbReference type="ChEBI" id="CHEBI:18420"/>
    </cofactor>
    <text evidence="2">Binds 2 magnesium ions per subunit.</text>
</comment>
<gene>
    <name evidence="3" type="primary">uppS</name>
    <name evidence="3" type="ORF">IAD24_06520</name>
</gene>